<sequence>MFLSKNRIRFAEHFHAEVAAFGDSQSREGPQQYAPSTVMIRTNSNTFPFVTNPNIHETPIKQEPRIVDYSDSDNDSDDDDMEEVVIKREVRDGESGSNDEGDDGGDLVAGTVIKREVLRDAGDDEPRVKMEGGQEGGGSDGLSIGADGSGGEDGSVEETGIKAEVVVPPTHHNDDGNNNNSASASVVGGPRNVAPVSIKRELKHTNAHSDRNHNADDADEAEEEEEAELSVVRATISAFEREFRKNATIILALNQISTESASLTTTYAKLSLLQSECQTWATELDAKFRSAMAKLTRDEYTGPMWDAFVKTERPAWAELIAFAMETVKGKPKNWAKARLPLQQAIAHAVFVCEERNKRLVAEVRKQDPEVAHMMLATEVVKAVPRAGGNCNSRNSRNGRGGGGGGPIRARQEVYQWYSRHAASLPTINWGSPPYWPELRVGGTNAVWGDEVRPKRVRKPRNRGKRNTAGAPITDIKIEVKEEYPQQQHSHQPQDPLKIEVKEEYP</sequence>
<feature type="compositionally biased region" description="Acidic residues" evidence="1">
    <location>
        <begin position="70"/>
        <end position="83"/>
    </location>
</feature>
<proteinExistence type="predicted"/>
<feature type="region of interest" description="Disordered" evidence="1">
    <location>
        <begin position="56"/>
        <end position="191"/>
    </location>
</feature>
<feature type="compositionally biased region" description="Low complexity" evidence="1">
    <location>
        <begin position="484"/>
        <end position="493"/>
    </location>
</feature>
<reference evidence="2" key="1">
    <citation type="submission" date="2020-05" db="EMBL/GenBank/DDBJ databases">
        <title>Phylogenomic resolution of chytrid fungi.</title>
        <authorList>
            <person name="Stajich J.E."/>
            <person name="Amses K."/>
            <person name="Simmons R."/>
            <person name="Seto K."/>
            <person name="Myers J."/>
            <person name="Bonds A."/>
            <person name="Quandt C.A."/>
            <person name="Barry K."/>
            <person name="Liu P."/>
            <person name="Grigoriev I."/>
            <person name="Longcore J.E."/>
            <person name="James T.Y."/>
        </authorList>
    </citation>
    <scope>NUCLEOTIDE SEQUENCE</scope>
    <source>
        <strain evidence="2">JEL0379</strain>
    </source>
</reference>
<dbReference type="AlphaFoldDB" id="A0AAD5TID1"/>
<feature type="compositionally biased region" description="Low complexity" evidence="1">
    <location>
        <begin position="176"/>
        <end position="189"/>
    </location>
</feature>
<feature type="compositionally biased region" description="Basic and acidic residues" evidence="1">
    <location>
        <begin position="113"/>
        <end position="132"/>
    </location>
</feature>
<evidence type="ECO:0000313" key="2">
    <source>
        <dbReference type="EMBL" id="KAJ3175494.1"/>
    </source>
</evidence>
<gene>
    <name evidence="2" type="ORF">HDU87_006157</name>
</gene>
<evidence type="ECO:0000313" key="3">
    <source>
        <dbReference type="Proteomes" id="UP001212152"/>
    </source>
</evidence>
<protein>
    <submittedName>
        <fullName evidence="2">Uncharacterized protein</fullName>
    </submittedName>
</protein>
<feature type="region of interest" description="Disordered" evidence="1">
    <location>
        <begin position="386"/>
        <end position="406"/>
    </location>
</feature>
<dbReference type="Proteomes" id="UP001212152">
    <property type="component" value="Unassembled WGS sequence"/>
</dbReference>
<feature type="region of interest" description="Disordered" evidence="1">
    <location>
        <begin position="203"/>
        <end position="225"/>
    </location>
</feature>
<feature type="region of interest" description="Disordered" evidence="1">
    <location>
        <begin position="451"/>
        <end position="505"/>
    </location>
</feature>
<dbReference type="EMBL" id="JADGJQ010000051">
    <property type="protein sequence ID" value="KAJ3175494.1"/>
    <property type="molecule type" value="Genomic_DNA"/>
</dbReference>
<name>A0AAD5TID1_9FUNG</name>
<keyword evidence="3" id="KW-1185">Reference proteome</keyword>
<feature type="compositionally biased region" description="Basic and acidic residues" evidence="1">
    <location>
        <begin position="496"/>
        <end position="505"/>
    </location>
</feature>
<feature type="compositionally biased region" description="Basic and acidic residues" evidence="1">
    <location>
        <begin position="203"/>
        <end position="216"/>
    </location>
</feature>
<evidence type="ECO:0000256" key="1">
    <source>
        <dbReference type="SAM" id="MobiDB-lite"/>
    </source>
</evidence>
<accession>A0AAD5TID1</accession>
<feature type="compositionally biased region" description="Basic and acidic residues" evidence="1">
    <location>
        <begin position="58"/>
        <end position="68"/>
    </location>
</feature>
<feature type="compositionally biased region" description="Basic residues" evidence="1">
    <location>
        <begin position="454"/>
        <end position="465"/>
    </location>
</feature>
<feature type="compositionally biased region" description="Basic and acidic residues" evidence="1">
    <location>
        <begin position="84"/>
        <end position="94"/>
    </location>
</feature>
<organism evidence="2 3">
    <name type="scientific">Geranomyces variabilis</name>
    <dbReference type="NCBI Taxonomy" id="109894"/>
    <lineage>
        <taxon>Eukaryota</taxon>
        <taxon>Fungi</taxon>
        <taxon>Fungi incertae sedis</taxon>
        <taxon>Chytridiomycota</taxon>
        <taxon>Chytridiomycota incertae sedis</taxon>
        <taxon>Chytridiomycetes</taxon>
        <taxon>Spizellomycetales</taxon>
        <taxon>Powellomycetaceae</taxon>
        <taxon>Geranomyces</taxon>
    </lineage>
</organism>
<feature type="compositionally biased region" description="Low complexity" evidence="1">
    <location>
        <begin position="386"/>
        <end position="397"/>
    </location>
</feature>
<comment type="caution">
    <text evidence="2">The sequence shown here is derived from an EMBL/GenBank/DDBJ whole genome shotgun (WGS) entry which is preliminary data.</text>
</comment>